<evidence type="ECO:0000313" key="1">
    <source>
        <dbReference type="EMBL" id="OJT12641.1"/>
    </source>
</evidence>
<dbReference type="Proteomes" id="UP000184267">
    <property type="component" value="Unassembled WGS sequence"/>
</dbReference>
<comment type="caution">
    <text evidence="1">The sequence shown here is derived from an EMBL/GenBank/DDBJ whole genome shotgun (WGS) entry which is preliminary data.</text>
</comment>
<evidence type="ECO:0000313" key="2">
    <source>
        <dbReference type="Proteomes" id="UP000184267"/>
    </source>
</evidence>
<organism evidence="1 2">
    <name type="scientific">Trametes pubescens</name>
    <name type="common">White-rot fungus</name>
    <dbReference type="NCBI Taxonomy" id="154538"/>
    <lineage>
        <taxon>Eukaryota</taxon>
        <taxon>Fungi</taxon>
        <taxon>Dikarya</taxon>
        <taxon>Basidiomycota</taxon>
        <taxon>Agaricomycotina</taxon>
        <taxon>Agaricomycetes</taxon>
        <taxon>Polyporales</taxon>
        <taxon>Polyporaceae</taxon>
        <taxon>Trametes</taxon>
    </lineage>
</organism>
<dbReference type="OMA" id="IFMAKQP"/>
<dbReference type="OrthoDB" id="2588098at2759"/>
<gene>
    <name evidence="1" type="ORF">TRAPUB_10807</name>
</gene>
<sequence>MQYEHPKGSWKLGLIFMAKQPFLVRSLTIPYPLPELANLLANSPPPGPIAKKGLLSLPDELIDIILYHDDLPILDSICLAVTCKKILAVAEDGLLKHGRDFGSAMWAHCRIACLGESMQLDKAPDSLFPPTLKSKIHAGLKKIGMAPDEVSYGGLLEIDNLCGHASFWLYRGVHENRRFAMKLPRPDRDRFVAAAAVTFPKRDDWALLNTTKHEYVRAGPLAELGGKPHSVQPFLEDCPIDFGTALFTRFCYSFSDDTAMENTSVNIHHGKWVGDRFAIDTLERAVRSDTENKWKDVTFEVVEDIRAIYRDAWPKDWKEHLKKFHGPFDYACFKWDHPWDIDDLLPTPEEEIRRERRRQGILELE</sequence>
<accession>A0A1M2VYF9</accession>
<dbReference type="AlphaFoldDB" id="A0A1M2VYF9"/>
<reference evidence="1 2" key="1">
    <citation type="submission" date="2016-10" db="EMBL/GenBank/DDBJ databases">
        <title>Genome sequence of the basidiomycete white-rot fungus Trametes pubescens.</title>
        <authorList>
            <person name="Makela M.R."/>
            <person name="Granchi Z."/>
            <person name="Peng M."/>
            <person name="De Vries R.P."/>
            <person name="Grigoriev I."/>
            <person name="Riley R."/>
            <person name="Hilden K."/>
        </authorList>
    </citation>
    <scope>NUCLEOTIDE SEQUENCE [LARGE SCALE GENOMIC DNA]</scope>
    <source>
        <strain evidence="1 2">FBCC735</strain>
    </source>
</reference>
<dbReference type="EMBL" id="MNAD01000473">
    <property type="protein sequence ID" value="OJT12641.1"/>
    <property type="molecule type" value="Genomic_DNA"/>
</dbReference>
<keyword evidence="2" id="KW-1185">Reference proteome</keyword>
<protein>
    <submittedName>
        <fullName evidence="1">Uncharacterized protein</fullName>
    </submittedName>
</protein>
<proteinExistence type="predicted"/>
<name>A0A1M2VYF9_TRAPU</name>